<dbReference type="OrthoDB" id="52928at2"/>
<evidence type="ECO:0000313" key="2">
    <source>
        <dbReference type="Proteomes" id="UP000265962"/>
    </source>
</evidence>
<dbReference type="Proteomes" id="UP000265962">
    <property type="component" value="Unassembled WGS sequence"/>
</dbReference>
<evidence type="ECO:0008006" key="3">
    <source>
        <dbReference type="Google" id="ProtNLM"/>
    </source>
</evidence>
<protein>
    <recommendedName>
        <fullName evidence="3">IS481 family transposase</fullName>
    </recommendedName>
</protein>
<reference evidence="2" key="1">
    <citation type="submission" date="2018-02" db="EMBL/GenBank/DDBJ databases">
        <authorList>
            <person name="Hornung B."/>
        </authorList>
    </citation>
    <scope>NUCLEOTIDE SEQUENCE [LARGE SCALE GENOMIC DNA]</scope>
</reference>
<dbReference type="AlphaFoldDB" id="A0A375I8D2"/>
<evidence type="ECO:0000313" key="1">
    <source>
        <dbReference type="EMBL" id="SPF69577.1"/>
    </source>
</evidence>
<organism evidence="1 2">
    <name type="scientific">Propionibacterium ruminifibrarum</name>
    <dbReference type="NCBI Taxonomy" id="1962131"/>
    <lineage>
        <taxon>Bacteria</taxon>
        <taxon>Bacillati</taxon>
        <taxon>Actinomycetota</taxon>
        <taxon>Actinomycetes</taxon>
        <taxon>Propionibacteriales</taxon>
        <taxon>Propionibacteriaceae</taxon>
        <taxon>Propionibacterium</taxon>
    </lineage>
</organism>
<proteinExistence type="predicted"/>
<feature type="non-terminal residue" evidence="1">
    <location>
        <position position="1"/>
    </location>
</feature>
<keyword evidence="2" id="KW-1185">Reference proteome</keyword>
<gene>
    <name evidence="1" type="ORF">PROPJV5_2564</name>
</gene>
<dbReference type="EMBL" id="OMOH01000026">
    <property type="protein sequence ID" value="SPF69577.1"/>
    <property type="molecule type" value="Genomic_DNA"/>
</dbReference>
<sequence>NTWTHHYNYHRPHTACGDQPPATRLHTHVDNVMTNYT</sequence>
<accession>A0A375I8D2</accession>
<name>A0A375I8D2_9ACTN</name>